<evidence type="ECO:0000313" key="3">
    <source>
        <dbReference type="EMBL" id="OGY13229.1"/>
    </source>
</evidence>
<evidence type="ECO:0000256" key="1">
    <source>
        <dbReference type="SAM" id="Phobius"/>
    </source>
</evidence>
<evidence type="ECO:0000259" key="2">
    <source>
        <dbReference type="PROSITE" id="PS50853"/>
    </source>
</evidence>
<dbReference type="InterPro" id="IPR008963">
    <property type="entry name" value="Purple_acid_Pase-like_N"/>
</dbReference>
<keyword evidence="1" id="KW-0472">Membrane</keyword>
<protein>
    <recommendedName>
        <fullName evidence="2">Fibronectin type-III domain-containing protein</fullName>
    </recommendedName>
</protein>
<accession>A0A1G1VCW4</accession>
<dbReference type="EMBL" id="MHCC01000018">
    <property type="protein sequence ID" value="OGY13229.1"/>
    <property type="molecule type" value="Genomic_DNA"/>
</dbReference>
<dbReference type="GO" id="GO:0046872">
    <property type="term" value="F:metal ion binding"/>
    <property type="evidence" value="ECO:0007669"/>
    <property type="project" value="InterPro"/>
</dbReference>
<dbReference type="CDD" id="cd00063">
    <property type="entry name" value="FN3"/>
    <property type="match status" value="1"/>
</dbReference>
<keyword evidence="1" id="KW-1133">Transmembrane helix</keyword>
<gene>
    <name evidence="3" type="ORF">A3A77_01500</name>
</gene>
<feature type="domain" description="Fibronectin type-III" evidence="2">
    <location>
        <begin position="70"/>
        <end position="175"/>
    </location>
</feature>
<dbReference type="Gene3D" id="2.60.40.10">
    <property type="entry name" value="Immunoglobulins"/>
    <property type="match status" value="1"/>
</dbReference>
<feature type="transmembrane region" description="Helical" evidence="1">
    <location>
        <begin position="44"/>
        <end position="65"/>
    </location>
</feature>
<dbReference type="Pfam" id="PF00041">
    <property type="entry name" value="fn3"/>
    <property type="match status" value="1"/>
</dbReference>
<dbReference type="AlphaFoldDB" id="A0A1G1VCW4"/>
<dbReference type="SUPFAM" id="SSF49363">
    <property type="entry name" value="Purple acid phosphatase, N-terminal domain"/>
    <property type="match status" value="1"/>
</dbReference>
<sequence>MKVVNNLLSKLFQKTGQAAEERIEADRVLPRSGSGVRLLNNKLLFIPIAVLLLFILATILLKFVLEPTAKPQNVFISNISDHQATISWTTDKPTKGAVVASENGSFPILPIFVGEKLSRDDGEKGIKKTGFYTTHRVTVENLAPGKEYQFRIYEGWKNVYQEDFSTGPTLSSLANPNPVYGKIVDSNNKPIVGALVYLTVSDPASEIKEEKTIKDKDGKTKKEVITKKVDVKDSSILSALTNSEGKWSIDLGNIRSKNLKSIQPLSKISVEKLLVDAGRKGRAKAVAKPGMDKPWVDIVLK</sequence>
<comment type="caution">
    <text evidence="3">The sequence shown here is derived from an EMBL/GenBank/DDBJ whole genome shotgun (WGS) entry which is preliminary data.</text>
</comment>
<dbReference type="InterPro" id="IPR013783">
    <property type="entry name" value="Ig-like_fold"/>
</dbReference>
<dbReference type="GO" id="GO:0003993">
    <property type="term" value="F:acid phosphatase activity"/>
    <property type="evidence" value="ECO:0007669"/>
    <property type="project" value="InterPro"/>
</dbReference>
<dbReference type="PROSITE" id="PS50853">
    <property type="entry name" value="FN3"/>
    <property type="match status" value="1"/>
</dbReference>
<organism evidence="3 4">
    <name type="scientific">Candidatus Blackburnbacteria bacterium RIFCSPLOWO2_01_FULL_40_20</name>
    <dbReference type="NCBI Taxonomy" id="1797519"/>
    <lineage>
        <taxon>Bacteria</taxon>
        <taxon>Candidatus Blackburniibacteriota</taxon>
    </lineage>
</organism>
<evidence type="ECO:0000313" key="4">
    <source>
        <dbReference type="Proteomes" id="UP000178659"/>
    </source>
</evidence>
<keyword evidence="1" id="KW-0812">Transmembrane</keyword>
<dbReference type="Proteomes" id="UP000178659">
    <property type="component" value="Unassembled WGS sequence"/>
</dbReference>
<reference evidence="3 4" key="1">
    <citation type="journal article" date="2016" name="Nat. Commun.">
        <title>Thousands of microbial genomes shed light on interconnected biogeochemical processes in an aquifer system.</title>
        <authorList>
            <person name="Anantharaman K."/>
            <person name="Brown C.T."/>
            <person name="Hug L.A."/>
            <person name="Sharon I."/>
            <person name="Castelle C.J."/>
            <person name="Probst A.J."/>
            <person name="Thomas B.C."/>
            <person name="Singh A."/>
            <person name="Wilkins M.J."/>
            <person name="Karaoz U."/>
            <person name="Brodie E.L."/>
            <person name="Williams K.H."/>
            <person name="Hubbard S.S."/>
            <person name="Banfield J.F."/>
        </authorList>
    </citation>
    <scope>NUCLEOTIDE SEQUENCE [LARGE SCALE GENOMIC DNA]</scope>
</reference>
<dbReference type="InterPro" id="IPR003961">
    <property type="entry name" value="FN3_dom"/>
</dbReference>
<name>A0A1G1VCW4_9BACT</name>
<dbReference type="SMART" id="SM00060">
    <property type="entry name" value="FN3"/>
    <property type="match status" value="1"/>
</dbReference>
<proteinExistence type="predicted"/>